<accession>A0A6A6IU96</accession>
<gene>
    <name evidence="2" type="ORF">BU26DRAFT_561221</name>
</gene>
<dbReference type="EMBL" id="ML987191">
    <property type="protein sequence ID" value="KAF2253959.1"/>
    <property type="molecule type" value="Genomic_DNA"/>
</dbReference>
<keyword evidence="1" id="KW-1133">Transmembrane helix</keyword>
<feature type="transmembrane region" description="Helical" evidence="1">
    <location>
        <begin position="109"/>
        <end position="132"/>
    </location>
</feature>
<keyword evidence="1" id="KW-0812">Transmembrane</keyword>
<dbReference type="Proteomes" id="UP000800094">
    <property type="component" value="Unassembled WGS sequence"/>
</dbReference>
<dbReference type="OrthoDB" id="3540210at2759"/>
<name>A0A6A6IU96_9PLEO</name>
<keyword evidence="3" id="KW-1185">Reference proteome</keyword>
<evidence type="ECO:0000313" key="3">
    <source>
        <dbReference type="Proteomes" id="UP000800094"/>
    </source>
</evidence>
<sequence>MSELEDRFVKRGYWVNWHHGPIMGQTFTVEAQTGILVVALFTILASVATAQLWNLLAFFLHQLRADSEPSDGLFWQHQALLRTMPTPTAFMADSLKLSWRWRSKFPHSLLRYSLLISFALCFAIASIAAGVATSYAVDNSNIEVLVDSPLCGRVNYTKMYDGRATSTLMSNLDNSIQTYAMNCYQKSSSLPAPCQNTFHRPNISFTADPAPCPWNSSMCAEGALPAIAMDSGLIDMRTHFGLNVQEKDTVKLRKLTTCNILPREGRIITRDVSYWKTRGFTDNKTTLNYGKYRNTPDDLRPEATFLQSTALTDYQPTFGADAIFSYLLNDISFVGIVPLPEMQRDDADVSVLAVWLNWVMYEQPVNDPFFSAHRPWTYIPGGGYPNYTRYEPDFAAGVIGCAVQYQFCHPRPGKDDFCTKLSGSPLEVSNGDYPEASPLQLSLLQLLRSLTRISSINDGPLSGIVQAGKTVSRGASPGLPDDQWIQEIIGWEALAWTSWQSLLSASVIGPGAFDEYADEYRDVPTNAGDKQLCYSLKMRKAGGFANINLFALVFITTFSIVITLFNMTVLRFAIFLSRFRRALAPRIDRWVQDGIFQLQRRAFEAHHGGLWVDLEKEIPVTKERERLLELPIASLPLQLERTKSFDNEKKFPKDMKEVKEEVTEEKAEKISDQGVEEDFEIGMLGRMDSGLTLRDDYGRMR</sequence>
<protein>
    <submittedName>
        <fullName evidence="2">Uncharacterized protein</fullName>
    </submittedName>
</protein>
<keyword evidence="1" id="KW-0472">Membrane</keyword>
<proteinExistence type="predicted"/>
<reference evidence="2" key="1">
    <citation type="journal article" date="2020" name="Stud. Mycol.">
        <title>101 Dothideomycetes genomes: a test case for predicting lifestyles and emergence of pathogens.</title>
        <authorList>
            <person name="Haridas S."/>
            <person name="Albert R."/>
            <person name="Binder M."/>
            <person name="Bloem J."/>
            <person name="Labutti K."/>
            <person name="Salamov A."/>
            <person name="Andreopoulos B."/>
            <person name="Baker S."/>
            <person name="Barry K."/>
            <person name="Bills G."/>
            <person name="Bluhm B."/>
            <person name="Cannon C."/>
            <person name="Castanera R."/>
            <person name="Culley D."/>
            <person name="Daum C."/>
            <person name="Ezra D."/>
            <person name="Gonzalez J."/>
            <person name="Henrissat B."/>
            <person name="Kuo A."/>
            <person name="Liang C."/>
            <person name="Lipzen A."/>
            <person name="Lutzoni F."/>
            <person name="Magnuson J."/>
            <person name="Mondo S."/>
            <person name="Nolan M."/>
            <person name="Ohm R."/>
            <person name="Pangilinan J."/>
            <person name="Park H.-J."/>
            <person name="Ramirez L."/>
            <person name="Alfaro M."/>
            <person name="Sun H."/>
            <person name="Tritt A."/>
            <person name="Yoshinaga Y."/>
            <person name="Zwiers L.-H."/>
            <person name="Turgeon B."/>
            <person name="Goodwin S."/>
            <person name="Spatafora J."/>
            <person name="Crous P."/>
            <person name="Grigoriev I."/>
        </authorList>
    </citation>
    <scope>NUCLEOTIDE SEQUENCE</scope>
    <source>
        <strain evidence="2">CBS 122368</strain>
    </source>
</reference>
<feature type="transmembrane region" description="Helical" evidence="1">
    <location>
        <begin position="35"/>
        <end position="60"/>
    </location>
</feature>
<organism evidence="2 3">
    <name type="scientific">Trematosphaeria pertusa</name>
    <dbReference type="NCBI Taxonomy" id="390896"/>
    <lineage>
        <taxon>Eukaryota</taxon>
        <taxon>Fungi</taxon>
        <taxon>Dikarya</taxon>
        <taxon>Ascomycota</taxon>
        <taxon>Pezizomycotina</taxon>
        <taxon>Dothideomycetes</taxon>
        <taxon>Pleosporomycetidae</taxon>
        <taxon>Pleosporales</taxon>
        <taxon>Massarineae</taxon>
        <taxon>Trematosphaeriaceae</taxon>
        <taxon>Trematosphaeria</taxon>
    </lineage>
</organism>
<evidence type="ECO:0000256" key="1">
    <source>
        <dbReference type="SAM" id="Phobius"/>
    </source>
</evidence>
<dbReference type="GeneID" id="54586219"/>
<evidence type="ECO:0000313" key="2">
    <source>
        <dbReference type="EMBL" id="KAF2253959.1"/>
    </source>
</evidence>
<dbReference type="AlphaFoldDB" id="A0A6A6IU96"/>
<dbReference type="RefSeq" id="XP_033688963.1">
    <property type="nucleotide sequence ID" value="XM_033832889.1"/>
</dbReference>
<feature type="transmembrane region" description="Helical" evidence="1">
    <location>
        <begin position="549"/>
        <end position="576"/>
    </location>
</feature>